<dbReference type="Pfam" id="PF02845">
    <property type="entry name" value="CUE"/>
    <property type="match status" value="1"/>
</dbReference>
<feature type="compositionally biased region" description="Polar residues" evidence="1">
    <location>
        <begin position="806"/>
        <end position="818"/>
    </location>
</feature>
<reference evidence="3 4" key="1">
    <citation type="submission" date="2020-09" db="EMBL/GenBank/DDBJ databases">
        <authorList>
            <person name="Ashkenazy H."/>
        </authorList>
    </citation>
    <scope>NUCLEOTIDE SEQUENCE [LARGE SCALE GENOMIC DNA]</scope>
    <source>
        <strain evidence="4">cv. Cdm-0</strain>
    </source>
</reference>
<dbReference type="SMART" id="SM00546">
    <property type="entry name" value="CUE"/>
    <property type="match status" value="1"/>
</dbReference>
<feature type="region of interest" description="Disordered" evidence="1">
    <location>
        <begin position="404"/>
        <end position="428"/>
    </location>
</feature>
<feature type="region of interest" description="Disordered" evidence="1">
    <location>
        <begin position="680"/>
        <end position="897"/>
    </location>
</feature>
<feature type="compositionally biased region" description="Low complexity" evidence="1">
    <location>
        <begin position="1923"/>
        <end position="1936"/>
    </location>
</feature>
<organism evidence="3 4">
    <name type="scientific">Arabidopsis thaliana</name>
    <name type="common">Mouse-ear cress</name>
    <dbReference type="NCBI Taxonomy" id="3702"/>
    <lineage>
        <taxon>Eukaryota</taxon>
        <taxon>Viridiplantae</taxon>
        <taxon>Streptophyta</taxon>
        <taxon>Embryophyta</taxon>
        <taxon>Tracheophyta</taxon>
        <taxon>Spermatophyta</taxon>
        <taxon>Magnoliopsida</taxon>
        <taxon>eudicotyledons</taxon>
        <taxon>Gunneridae</taxon>
        <taxon>Pentapetalae</taxon>
        <taxon>rosids</taxon>
        <taxon>malvids</taxon>
        <taxon>Brassicales</taxon>
        <taxon>Brassicaceae</taxon>
        <taxon>Camelineae</taxon>
        <taxon>Arabidopsis</taxon>
    </lineage>
</organism>
<dbReference type="PANTHER" id="PTHR21494">
    <property type="entry name" value="ACTIVATING SIGNAL COINTEGRATOR 1 COMPLEX SUBUNIT 2 ASC-1 COMPLEX SUBUNIT P100"/>
    <property type="match status" value="1"/>
</dbReference>
<evidence type="ECO:0000256" key="1">
    <source>
        <dbReference type="SAM" id="MobiDB-lite"/>
    </source>
</evidence>
<dbReference type="InterPro" id="IPR012921">
    <property type="entry name" value="SPOC_C"/>
</dbReference>
<feature type="region of interest" description="Disordered" evidence="1">
    <location>
        <begin position="447"/>
        <end position="480"/>
    </location>
</feature>
<dbReference type="InterPro" id="IPR003892">
    <property type="entry name" value="CUE"/>
</dbReference>
<dbReference type="InterPro" id="IPR052586">
    <property type="entry name" value="ASCC2"/>
</dbReference>
<feature type="compositionally biased region" description="Low complexity" evidence="1">
    <location>
        <begin position="830"/>
        <end position="842"/>
    </location>
</feature>
<proteinExistence type="predicted"/>
<feature type="domain" description="CUE" evidence="2">
    <location>
        <begin position="1626"/>
        <end position="1669"/>
    </location>
</feature>
<feature type="compositionally biased region" description="Basic residues" evidence="1">
    <location>
        <begin position="1955"/>
        <end position="1967"/>
    </location>
</feature>
<dbReference type="Pfam" id="PF07744">
    <property type="entry name" value="SPOC"/>
    <property type="match status" value="1"/>
</dbReference>
<accession>A0A7G2DX04</accession>
<feature type="compositionally biased region" description="Pro residues" evidence="1">
    <location>
        <begin position="862"/>
        <end position="897"/>
    </location>
</feature>
<dbReference type="Proteomes" id="UP000516314">
    <property type="component" value="Chromosome 1"/>
</dbReference>
<dbReference type="PANTHER" id="PTHR21494:SF0">
    <property type="entry name" value="ACTIVATING SIGNAL COINTEGRATOR 1 COMPLEX SUBUNIT 2"/>
    <property type="match status" value="1"/>
</dbReference>
<dbReference type="EMBL" id="LR881466">
    <property type="protein sequence ID" value="CAD5313855.1"/>
    <property type="molecule type" value="Genomic_DNA"/>
</dbReference>
<dbReference type="CDD" id="cd21546">
    <property type="entry name" value="SPOC_FPA-like"/>
    <property type="match status" value="1"/>
</dbReference>
<feature type="region of interest" description="Disordered" evidence="1">
    <location>
        <begin position="1679"/>
        <end position="1741"/>
    </location>
</feature>
<name>A0A7G2DX04_ARATH</name>
<feature type="region of interest" description="Disordered" evidence="1">
    <location>
        <begin position="1876"/>
        <end position="1973"/>
    </location>
</feature>
<feature type="region of interest" description="Disordered" evidence="1">
    <location>
        <begin position="1"/>
        <end position="61"/>
    </location>
</feature>
<gene>
    <name evidence="3" type="ORF">AT9943_LOCUS2334</name>
</gene>
<dbReference type="InterPro" id="IPR035979">
    <property type="entry name" value="RBD_domain_sf"/>
</dbReference>
<evidence type="ECO:0000313" key="4">
    <source>
        <dbReference type="Proteomes" id="UP000516314"/>
    </source>
</evidence>
<feature type="compositionally biased region" description="Low complexity" evidence="1">
    <location>
        <begin position="1133"/>
        <end position="1169"/>
    </location>
</feature>
<feature type="compositionally biased region" description="Pro residues" evidence="1">
    <location>
        <begin position="773"/>
        <end position="789"/>
    </location>
</feature>
<protein>
    <submittedName>
        <fullName evidence="3">(thale cress) hypothetical protein</fullName>
    </submittedName>
</protein>
<evidence type="ECO:0000259" key="2">
    <source>
        <dbReference type="PROSITE" id="PS51140"/>
    </source>
</evidence>
<feature type="compositionally biased region" description="Polar residues" evidence="1">
    <location>
        <begin position="730"/>
        <end position="750"/>
    </location>
</feature>
<evidence type="ECO:0000313" key="3">
    <source>
        <dbReference type="EMBL" id="CAD5313855.1"/>
    </source>
</evidence>
<feature type="region of interest" description="Disordered" evidence="1">
    <location>
        <begin position="302"/>
        <end position="322"/>
    </location>
</feature>
<feature type="compositionally biased region" description="Basic and acidic residues" evidence="1">
    <location>
        <begin position="1693"/>
        <end position="1704"/>
    </location>
</feature>
<dbReference type="InterPro" id="IPR041800">
    <property type="entry name" value="ASCC2_CUE"/>
</dbReference>
<dbReference type="SUPFAM" id="SSF46934">
    <property type="entry name" value="UBA-like"/>
    <property type="match status" value="1"/>
</dbReference>
<feature type="compositionally biased region" description="Basic and acidic residues" evidence="1">
    <location>
        <begin position="683"/>
        <end position="696"/>
    </location>
</feature>
<dbReference type="GO" id="GO:0043130">
    <property type="term" value="F:ubiquitin binding"/>
    <property type="evidence" value="ECO:0007669"/>
    <property type="project" value="InterPro"/>
</dbReference>
<dbReference type="Gene3D" id="1.10.8.10">
    <property type="entry name" value="DNA helicase RuvA subunit, C-terminal domain"/>
    <property type="match status" value="1"/>
</dbReference>
<dbReference type="GO" id="GO:0003676">
    <property type="term" value="F:nucleic acid binding"/>
    <property type="evidence" value="ECO:0007669"/>
    <property type="project" value="InterPro"/>
</dbReference>
<dbReference type="SUPFAM" id="SSF54928">
    <property type="entry name" value="RNA-binding domain, RBD"/>
    <property type="match status" value="1"/>
</dbReference>
<feature type="compositionally biased region" description="Pro residues" evidence="1">
    <location>
        <begin position="754"/>
        <end position="764"/>
    </location>
</feature>
<feature type="compositionally biased region" description="Polar residues" evidence="1">
    <location>
        <begin position="790"/>
        <end position="799"/>
    </location>
</feature>
<dbReference type="PROSITE" id="PS51140">
    <property type="entry name" value="CUE"/>
    <property type="match status" value="1"/>
</dbReference>
<feature type="region of interest" description="Disordered" evidence="1">
    <location>
        <begin position="1791"/>
        <end position="1816"/>
    </location>
</feature>
<feature type="compositionally biased region" description="Polar residues" evidence="1">
    <location>
        <begin position="306"/>
        <end position="316"/>
    </location>
</feature>
<dbReference type="InterPro" id="IPR009060">
    <property type="entry name" value="UBA-like_sf"/>
</dbReference>
<dbReference type="CDD" id="cd14364">
    <property type="entry name" value="CUE_ASCC2"/>
    <property type="match status" value="1"/>
</dbReference>
<sequence length="1973" mass="216725">MACAEQPIKKRRLYESIPESHPPPPPQLESQSPSTVVSSFPAPVTPSPPSQEEIQTRSRNREEIRRVHDCYKRLKSCVAQRDGGGRSANLEQAYRSLISASRGCTSVKRLVADLVPRYALYCPTAIGDAVQAVIDMHNFSLEALKRGQDADGVAFQTAKACIFGLVDLCSAALSKKTSSPGARDICSAVFRNVLTFFVLSFEGKNIFQIVDKSDLKLQDPDEIFSQLMQKLSDGNSLPLIKLSQFRVLALLKVFFNFPKKSIATCFGFFNSSSTEDVATGRYLITHMTEKINDIDAASIEPEVDENSGQTGSNNIEATGKNAEGLNGVQEASNSLTSCLLEMVIRKSSSIGRWAFFQYKKICSLSSFVDISSAVTSLEGIFGFVGKNIKLEDCQMDSDEDDYGKFSVSHVKPHSSADNDVRSSAGSVYDAGGSRSMDFETVDQRDLSCGRSSVPRGLLNQHTPSPSARGPSDLRSNSTDRRNNFVLAGSPVYQAVPHGPSSGQIAWYLDGDPTAFDIFPASGQLWLGYLGPDETEGHLRFQLDRYGPVDRFFFDPVKGFALAEYRSIIDAIRAREYLRAQFPWRIKFMDIGVGARGSLNGVAYGYCTHLYIGGISSQWERDEIVHESRQALYKGPRMVTDLYYEHALLMEFDTPDDAAIVMAHLRFFRGEKSKFHLASINRPLPHEDGGSHPERHLQVPPSSKQDSGSGEYVSPLMSTDNHCNSVPPGATFQQNWPAAGSTLVNSAQGVSGTPPCVPIPAPGQPAVPATPTSQIPPSPFVQQPIYPPPNSSWDTRSLISPSGDAVATSSQMQGPPAQQVSGPFMPPPVHPVSQPQGPQVQQFDQLYPPPPLGHSLPSVLQPPLQPQSQPPEPPPEMMPPPPQALPPPLPHSHPPLVPPPPFSPLLSPRLPPMVTQLCGSEASKQNIGHQWQGALSKSGVHYSTIIAQRLESDICKYIIGSPEPVQWPVKLDMTKRTDMKNVKATFANTQPHKREVCQLIPAAFSDRKGLQDFITYLKQRDCAGVIKIPASSPMWARHLFILPHSQETCSLLSVSPSSSECLIVAAPFAPPPSRPLRLNYRFPPASHHLFSSIADLLTETTMSNRRSNRQDENTRYVPKGHQQQKFVPKPMNPTPTSNSTPFPVSLSSSLRQSDSSGASSRVSASGGSRVRIGDQGQLVSSKSPAQGGGSFVNYLPQDEAVAAGLGPDDGGLDPVESQGVVDLLNRELTRLLKLNPRDFWREVASDASLHDFLDSFLQFRSRWYDFPFHGVKGIVAGVIVGELELCRRVFMVLYRISSNRDPGAKAADSLSQKDHEVLLQDKKLLDLPKLLDICAIYGHENAELTKSLIENAVKSQNGISESLNMMLSHFLGILHTMHHRCTSSLETLVSSANSEDHGRRQLHSDLLEVMDFINDGVVSLDAFISAYTPAVFILACPVETSYGSDELLRSLVRLHDSLLPSLHRGFQVLFKDEDHDSLSDISTSLNMLSTRIGSLCWKILDICYLSNDKFNHETSIPAVTKMFPSRVEDPMVRADILIQTFREISGLSEQSLESKNRLLQKIEKNYRIIDRLRSLQNAGWISMEDEQLQYLSMIMLHSADTFSMKESPLLLTDGRNAEELMDENAVVMQSKISQIKDIFPEYGNGFLAACLEAYNQNPEEVIQRILEGTLHEDLQRLDTSLETMPQPKSAPTLRSKDKGKGKLIESDTSSSASAIYTEKPITRPSLPASSASSATVGRFVRKPKDDTPSYKILDARKESDRERNAALLAQYEYDDEYDDSFDDLGLSIAESGTEESGAFGNRAGSEPSDAPKWGSRKNPQFYVKDGKNYSYKVAGAVAVANANEASLVNEAEGDKILGLGRGGNIPLGAVRKLTEYQAQRDEKGQSNVNVNPSDGRENGRNWRGVRGRGRGVVNREQPQEKSNESSNNNSEVNTEAENGGGRGRGRGRRGGGGGRNHNHKDRAMKKHIASVSGF</sequence>
<dbReference type="CDD" id="cd00590">
    <property type="entry name" value="RRM_SF"/>
    <property type="match status" value="1"/>
</dbReference>
<feature type="region of interest" description="Disordered" evidence="1">
    <location>
        <begin position="1103"/>
        <end position="1184"/>
    </location>
</feature>